<dbReference type="EMBL" id="CAJNOC010001023">
    <property type="protein sequence ID" value="CAF0827587.1"/>
    <property type="molecule type" value="Genomic_DNA"/>
</dbReference>
<feature type="domain" description="EF-hand" evidence="9">
    <location>
        <begin position="369"/>
        <end position="404"/>
    </location>
</feature>
<feature type="domain" description="EF-hand" evidence="9">
    <location>
        <begin position="333"/>
        <end position="368"/>
    </location>
</feature>
<keyword evidence="8" id="KW-0966">Cell projection</keyword>
<evidence type="ECO:0000313" key="10">
    <source>
        <dbReference type="EMBL" id="CAF0827587.1"/>
    </source>
</evidence>
<dbReference type="OrthoDB" id="2096280at2759"/>
<keyword evidence="6" id="KW-0969">Cilium</keyword>
<accession>A0A813UDK2</accession>
<evidence type="ECO:0000256" key="2">
    <source>
        <dbReference type="ARBA" id="ARBA00022490"/>
    </source>
</evidence>
<dbReference type="Pfam" id="PF25325">
    <property type="entry name" value="EF-hand_EFHB_C"/>
    <property type="match status" value="1"/>
</dbReference>
<organism evidence="10 11">
    <name type="scientific">Brachionus calyciflorus</name>
    <dbReference type="NCBI Taxonomy" id="104777"/>
    <lineage>
        <taxon>Eukaryota</taxon>
        <taxon>Metazoa</taxon>
        <taxon>Spiralia</taxon>
        <taxon>Gnathifera</taxon>
        <taxon>Rotifera</taxon>
        <taxon>Eurotatoria</taxon>
        <taxon>Monogononta</taxon>
        <taxon>Pseudotrocha</taxon>
        <taxon>Ploima</taxon>
        <taxon>Brachionidae</taxon>
        <taxon>Brachionus</taxon>
    </lineage>
</organism>
<dbReference type="PROSITE" id="PS50222">
    <property type="entry name" value="EF_HAND_2"/>
    <property type="match status" value="2"/>
</dbReference>
<reference evidence="10" key="1">
    <citation type="submission" date="2021-02" db="EMBL/GenBank/DDBJ databases">
        <authorList>
            <person name="Nowell W R."/>
        </authorList>
    </citation>
    <scope>NUCLEOTIDE SEQUENCE</scope>
    <source>
        <strain evidence="10">Ploen Becks lab</strain>
    </source>
</reference>
<comment type="caution">
    <text evidence="10">The sequence shown here is derived from an EMBL/GenBank/DDBJ whole genome shotgun (WGS) entry which is preliminary data.</text>
</comment>
<proteinExistence type="predicted"/>
<dbReference type="PANTHER" id="PTHR12086">
    <property type="entry name" value="EF-HAND DOMAIN C-TERMINAL CONTAINING PROTEIN"/>
    <property type="match status" value="1"/>
</dbReference>
<keyword evidence="3" id="KW-0677">Repeat</keyword>
<keyword evidence="4" id="KW-0106">Calcium</keyword>
<evidence type="ECO:0000256" key="8">
    <source>
        <dbReference type="ARBA" id="ARBA00023273"/>
    </source>
</evidence>
<dbReference type="SUPFAM" id="SSF47473">
    <property type="entry name" value="EF-hand"/>
    <property type="match status" value="1"/>
</dbReference>
<dbReference type="PANTHER" id="PTHR12086:SF12">
    <property type="entry name" value="EF-HAND DOMAIN-CONTAINING FAMILY MEMBER B"/>
    <property type="match status" value="1"/>
</dbReference>
<evidence type="ECO:0000256" key="4">
    <source>
        <dbReference type="ARBA" id="ARBA00022837"/>
    </source>
</evidence>
<dbReference type="Proteomes" id="UP000663879">
    <property type="component" value="Unassembled WGS sequence"/>
</dbReference>
<keyword evidence="5" id="KW-0282">Flagellum</keyword>
<gene>
    <name evidence="10" type="ORF">OXX778_LOCUS7798</name>
</gene>
<name>A0A813UDK2_9BILA</name>
<evidence type="ECO:0000313" key="11">
    <source>
        <dbReference type="Proteomes" id="UP000663879"/>
    </source>
</evidence>
<dbReference type="InterPro" id="IPR057428">
    <property type="entry name" value="EFHB_EF-hand_C"/>
</dbReference>
<evidence type="ECO:0000256" key="6">
    <source>
        <dbReference type="ARBA" id="ARBA00023069"/>
    </source>
</evidence>
<dbReference type="CDD" id="cd00051">
    <property type="entry name" value="EFh"/>
    <property type="match status" value="1"/>
</dbReference>
<dbReference type="GO" id="GO:0005509">
    <property type="term" value="F:calcium ion binding"/>
    <property type="evidence" value="ECO:0007669"/>
    <property type="project" value="InterPro"/>
</dbReference>
<evidence type="ECO:0000259" key="9">
    <source>
        <dbReference type="PROSITE" id="PS50222"/>
    </source>
</evidence>
<protein>
    <recommendedName>
        <fullName evidence="9">EF-hand domain-containing protein</fullName>
    </recommendedName>
</protein>
<dbReference type="PROSITE" id="PS00018">
    <property type="entry name" value="EF_HAND_1"/>
    <property type="match status" value="2"/>
</dbReference>
<sequence length="640" mass="73342">MQESVAAPIEGARPHNFGHIYAGKFKDLKPDARAAGILTYAPGENVDMVLRQNLNSAPTHNISPNINRFRAYNYPDVGEIRFHYGHANDSKFFEKMTHGVKTEKNFSSKDCVNPPIPIRINHLKNEMKESLYKSHKSAPLGRVPKGNLPSSIDPLSTTFGVNTNKSESAKECVNPDKPRFLVELETSDKHEMYVFSHKDYEPGEQKDRLFSDSFDRYKRFGLTHPVHHDGRLTKESMNWLPTKLMAKRTQSESLLLDDFREKNTSQVGKKLDPNKETRFVGDDHVFGLTNTADHFSAGDIIHSRSEQKIMKGKDRERAYTAVLRSDLARYNLVKFKTLVDAFKFYDKDKDGFVTGDDLKFVSSHSGFPASDELLRMLLRDCDYDQDGKLNFLEFTNFLCFKESMKTGIDVKPTAETAENDIRDDEGRILLKEKDLVPKNNVAVNELVPRTLSKQIDGKAASWETTYDVINKAPFRHEPLKKRVYGVPTIRNDIPAPEFKKIQDRTNYGTDGNAWSLLAPSVFSHHGVYERDVLQPRSKEMIKQLMRKIGYNLSDEQFDATWEAAKTLNPYGEVSIEEFRWALNDNRTNLLQKNESTFYNHEENIREWVNTFELKSSASGWNESALAIKLPTFLPIWSKYG</sequence>
<dbReference type="Pfam" id="PF13499">
    <property type="entry name" value="EF-hand_7"/>
    <property type="match status" value="1"/>
</dbReference>
<dbReference type="InterPro" id="IPR040193">
    <property type="entry name" value="EFHC1/EFHC2/EFHB"/>
</dbReference>
<dbReference type="InterPro" id="IPR018247">
    <property type="entry name" value="EF_Hand_1_Ca_BS"/>
</dbReference>
<keyword evidence="11" id="KW-1185">Reference proteome</keyword>
<evidence type="ECO:0000256" key="1">
    <source>
        <dbReference type="ARBA" id="ARBA00004611"/>
    </source>
</evidence>
<dbReference type="Gene3D" id="1.10.238.10">
    <property type="entry name" value="EF-hand"/>
    <property type="match status" value="1"/>
</dbReference>
<dbReference type="AlphaFoldDB" id="A0A813UDK2"/>
<dbReference type="SMART" id="SM00054">
    <property type="entry name" value="EFh"/>
    <property type="match status" value="2"/>
</dbReference>
<comment type="subcellular location">
    <subcellularLocation>
        <location evidence="1">Cytoplasm</location>
        <location evidence="1">Cytoskeleton</location>
        <location evidence="1">Flagellum axoneme</location>
    </subcellularLocation>
</comment>
<keyword evidence="2" id="KW-0963">Cytoplasm</keyword>
<evidence type="ECO:0000256" key="7">
    <source>
        <dbReference type="ARBA" id="ARBA00023212"/>
    </source>
</evidence>
<dbReference type="InterPro" id="IPR011992">
    <property type="entry name" value="EF-hand-dom_pair"/>
</dbReference>
<dbReference type="InterPro" id="IPR002048">
    <property type="entry name" value="EF_hand_dom"/>
</dbReference>
<evidence type="ECO:0000256" key="3">
    <source>
        <dbReference type="ARBA" id="ARBA00022737"/>
    </source>
</evidence>
<keyword evidence="7" id="KW-0206">Cytoskeleton</keyword>
<evidence type="ECO:0000256" key="5">
    <source>
        <dbReference type="ARBA" id="ARBA00022846"/>
    </source>
</evidence>